<sequence length="110" mass="12723">MQSRNLEIMEIKSLEITHYSNKFTIRISNDKLILLLTTLIISLISVPSKCFYYKMTRCAFFMAIISYIYKKNIKEITDQNSKLYKNISIKKSLDLQSSLLYVATVPATLG</sequence>
<evidence type="ECO:0000313" key="2">
    <source>
        <dbReference type="EMBL" id="CAD0196936.1"/>
    </source>
</evidence>
<proteinExistence type="predicted"/>
<keyword evidence="1" id="KW-1133">Transmembrane helix</keyword>
<keyword evidence="1" id="KW-0472">Membrane</keyword>
<feature type="transmembrane region" description="Helical" evidence="1">
    <location>
        <begin position="32"/>
        <end position="52"/>
    </location>
</feature>
<keyword evidence="1" id="KW-0812">Transmembrane</keyword>
<evidence type="ECO:0000313" key="3">
    <source>
        <dbReference type="Proteomes" id="UP001154114"/>
    </source>
</evidence>
<organism evidence="2 3">
    <name type="scientific">Chrysodeixis includens</name>
    <name type="common">Soybean looper</name>
    <name type="synonym">Pseudoplusia includens</name>
    <dbReference type="NCBI Taxonomy" id="689277"/>
    <lineage>
        <taxon>Eukaryota</taxon>
        <taxon>Metazoa</taxon>
        <taxon>Ecdysozoa</taxon>
        <taxon>Arthropoda</taxon>
        <taxon>Hexapoda</taxon>
        <taxon>Insecta</taxon>
        <taxon>Pterygota</taxon>
        <taxon>Neoptera</taxon>
        <taxon>Endopterygota</taxon>
        <taxon>Lepidoptera</taxon>
        <taxon>Glossata</taxon>
        <taxon>Ditrysia</taxon>
        <taxon>Noctuoidea</taxon>
        <taxon>Noctuidae</taxon>
        <taxon>Plusiinae</taxon>
        <taxon>Chrysodeixis</taxon>
    </lineage>
</organism>
<protein>
    <submittedName>
        <fullName evidence="2">Uncharacterized protein</fullName>
    </submittedName>
</protein>
<accession>A0A9N8KV22</accession>
<dbReference type="EMBL" id="LR824008">
    <property type="protein sequence ID" value="CAD0196936.1"/>
    <property type="molecule type" value="Genomic_DNA"/>
</dbReference>
<reference evidence="2" key="1">
    <citation type="submission" date="2021-12" db="EMBL/GenBank/DDBJ databases">
        <authorList>
            <person name="King R."/>
        </authorList>
    </citation>
    <scope>NUCLEOTIDE SEQUENCE</scope>
</reference>
<evidence type="ECO:0000256" key="1">
    <source>
        <dbReference type="SAM" id="Phobius"/>
    </source>
</evidence>
<keyword evidence="3" id="KW-1185">Reference proteome</keyword>
<gene>
    <name evidence="2" type="ORF">CINC_LOCUS11224</name>
</gene>
<dbReference type="AlphaFoldDB" id="A0A9N8KV22"/>
<name>A0A9N8KV22_CHRIL</name>
<dbReference type="Proteomes" id="UP001154114">
    <property type="component" value="Chromosome 5"/>
</dbReference>